<organism evidence="7 8">
    <name type="scientific">Sitophilus oryzae</name>
    <name type="common">Rice weevil</name>
    <name type="synonym">Curculio oryzae</name>
    <dbReference type="NCBI Taxonomy" id="7048"/>
    <lineage>
        <taxon>Eukaryota</taxon>
        <taxon>Metazoa</taxon>
        <taxon>Ecdysozoa</taxon>
        <taxon>Arthropoda</taxon>
        <taxon>Hexapoda</taxon>
        <taxon>Insecta</taxon>
        <taxon>Pterygota</taxon>
        <taxon>Neoptera</taxon>
        <taxon>Endopterygota</taxon>
        <taxon>Coleoptera</taxon>
        <taxon>Polyphaga</taxon>
        <taxon>Cucujiformia</taxon>
        <taxon>Curculionidae</taxon>
        <taxon>Dryophthorinae</taxon>
        <taxon>Sitophilus</taxon>
    </lineage>
</organism>
<proteinExistence type="predicted"/>
<keyword evidence="2" id="KW-0677">Repeat</keyword>
<keyword evidence="1" id="KW-0479">Metal-binding</keyword>
<dbReference type="PROSITE" id="PS50157">
    <property type="entry name" value="ZINC_FINGER_C2H2_2"/>
    <property type="match status" value="1"/>
</dbReference>
<name>A0A6J2Y2G5_SITOR</name>
<dbReference type="Gene3D" id="3.30.160.60">
    <property type="entry name" value="Classic Zinc Finger"/>
    <property type="match status" value="1"/>
</dbReference>
<evidence type="ECO:0000259" key="6">
    <source>
        <dbReference type="PROSITE" id="PS50157"/>
    </source>
</evidence>
<dbReference type="InterPro" id="IPR036236">
    <property type="entry name" value="Znf_C2H2_sf"/>
</dbReference>
<evidence type="ECO:0000256" key="2">
    <source>
        <dbReference type="ARBA" id="ARBA00022737"/>
    </source>
</evidence>
<dbReference type="Proteomes" id="UP000504635">
    <property type="component" value="Unplaced"/>
</dbReference>
<evidence type="ECO:0000313" key="7">
    <source>
        <dbReference type="Proteomes" id="UP000504635"/>
    </source>
</evidence>
<gene>
    <name evidence="8" type="primary">LOC115883280</name>
</gene>
<dbReference type="GeneID" id="115883280"/>
<evidence type="ECO:0000256" key="5">
    <source>
        <dbReference type="PROSITE-ProRule" id="PRU00042"/>
    </source>
</evidence>
<feature type="domain" description="C2H2-type" evidence="6">
    <location>
        <begin position="2"/>
        <end position="22"/>
    </location>
</feature>
<dbReference type="RefSeq" id="XP_030757471.1">
    <property type="nucleotide sequence ID" value="XM_030901611.1"/>
</dbReference>
<dbReference type="InterPro" id="IPR013087">
    <property type="entry name" value="Znf_C2H2_type"/>
</dbReference>
<dbReference type="GO" id="GO:0008270">
    <property type="term" value="F:zinc ion binding"/>
    <property type="evidence" value="ECO:0007669"/>
    <property type="project" value="UniProtKB-KW"/>
</dbReference>
<accession>A0A6J2Y2G5</accession>
<evidence type="ECO:0000256" key="3">
    <source>
        <dbReference type="ARBA" id="ARBA00022771"/>
    </source>
</evidence>
<evidence type="ECO:0000256" key="1">
    <source>
        <dbReference type="ARBA" id="ARBA00022723"/>
    </source>
</evidence>
<dbReference type="SUPFAM" id="SSF57667">
    <property type="entry name" value="beta-beta-alpha zinc fingers"/>
    <property type="match status" value="1"/>
</dbReference>
<dbReference type="KEGG" id="soy:115883280"/>
<dbReference type="AlphaFoldDB" id="A0A6J2Y2G5"/>
<reference evidence="8" key="1">
    <citation type="submission" date="2025-08" db="UniProtKB">
        <authorList>
            <consortium name="RefSeq"/>
        </authorList>
    </citation>
    <scope>IDENTIFICATION</scope>
    <source>
        <tissue evidence="8">Gonads</tissue>
    </source>
</reference>
<keyword evidence="4" id="KW-0862">Zinc</keyword>
<dbReference type="InParanoid" id="A0A6J2Y2G5"/>
<keyword evidence="7" id="KW-1185">Reference proteome</keyword>
<evidence type="ECO:0000313" key="8">
    <source>
        <dbReference type="RefSeq" id="XP_030757471.1"/>
    </source>
</evidence>
<evidence type="ECO:0000256" key="4">
    <source>
        <dbReference type="ARBA" id="ARBA00022833"/>
    </source>
</evidence>
<keyword evidence="3 5" id="KW-0863">Zinc-finger</keyword>
<protein>
    <submittedName>
        <fullName evidence="8">Uncharacterized protein LOC115883280</fullName>
    </submittedName>
</protein>
<sequence length="260" mass="29959">MFTCSSCQKAFSRKDNLTRHLKNACKKSSFLNRFLGRSAAEEKKKYCSECKEHILQNLWVGHLRSNSHKNNCKTLEEKGIQVIKSAFKERIISYRLSTEENILNVKNYFKILEQKILRVFDNQLKKHTCIKVNIELFGYYYNPSNDNHDVKSFNTPFKVICNSSATKDLVEDFLTIIENKADEFTEKDSEHDIAYSQTEDLLKDATDKLLGDQAWNRVKAKDSSLSEKVAALTVAAIMKGKRKLGMGIKKKKEKKVESLT</sequence>
<dbReference type="OrthoDB" id="2419425at2759"/>
<dbReference type="FunFam" id="3.30.160.60:FF:000100">
    <property type="entry name" value="Zinc finger 45-like"/>
    <property type="match status" value="1"/>
</dbReference>